<keyword evidence="2" id="KW-1185">Reference proteome</keyword>
<dbReference type="Proteomes" id="UP000253934">
    <property type="component" value="Unassembled WGS sequence"/>
</dbReference>
<gene>
    <name evidence="1" type="ORF">DCC88_01590</name>
</gene>
<evidence type="ECO:0000313" key="1">
    <source>
        <dbReference type="EMBL" id="RDB37115.1"/>
    </source>
</evidence>
<dbReference type="AlphaFoldDB" id="A0A369KWN1"/>
<protein>
    <submittedName>
        <fullName evidence="1">Uncharacterized protein</fullName>
    </submittedName>
</protein>
<dbReference type="Gene3D" id="3.40.190.10">
    <property type="entry name" value="Periplasmic binding protein-like II"/>
    <property type="match status" value="2"/>
</dbReference>
<proteinExistence type="predicted"/>
<dbReference type="EMBL" id="QOVW01000008">
    <property type="protein sequence ID" value="RDB37115.1"/>
    <property type="molecule type" value="Genomic_DNA"/>
</dbReference>
<reference evidence="1" key="1">
    <citation type="submission" date="2018-04" db="EMBL/GenBank/DDBJ databases">
        <title>Draft genome sequence of the Candidatus Spirobacillus cienkowskii, a pathogen of freshwater Daphnia species, reconstructed from hemolymph metagenomic reads.</title>
        <authorList>
            <person name="Bresciani L."/>
            <person name="Lemos L.N."/>
            <person name="Wale N."/>
            <person name="Lin J.Y."/>
            <person name="Fernandes G.R."/>
            <person name="Duffy M.A."/>
            <person name="Rodrigues J.M."/>
        </authorList>
    </citation>
    <scope>NUCLEOTIDE SEQUENCE [LARGE SCALE GENOMIC DNA]</scope>
    <source>
        <strain evidence="1">Binning01</strain>
    </source>
</reference>
<dbReference type="SUPFAM" id="SSF53850">
    <property type="entry name" value="Periplasmic binding protein-like II"/>
    <property type="match status" value="1"/>
</dbReference>
<name>A0A369KWN1_9BACT</name>
<organism evidence="1 2">
    <name type="scientific">Spirobacillus cienkowskii</name>
    <dbReference type="NCBI Taxonomy" id="495820"/>
    <lineage>
        <taxon>Bacteria</taxon>
        <taxon>Pseudomonadati</taxon>
        <taxon>Bdellovibrionota</taxon>
        <taxon>Oligoflexia</taxon>
        <taxon>Silvanigrellales</taxon>
        <taxon>Spirobacillus</taxon>
    </lineage>
</organism>
<evidence type="ECO:0000313" key="2">
    <source>
        <dbReference type="Proteomes" id="UP000253934"/>
    </source>
</evidence>
<sequence length="227" mass="25901">MHIFASNNVILLTPPSAGKFYFETAQELFKTAQVNAIIEINTYPNIYKKMNSITPKSKEIFATVKALNENNEKKFYNISKFLNVDNSFYTLKRSKKSCKNIQDAKKLDTICVWLDSVLNKFLITQGFENLIPVPTFNQCTQMLYEGKVDAMYSSEVNIVKSAKTLGLKLQDLKKGYTPIRVTFFLAVTKNAPKDLVEKLMEASKKLKSSGKIDELIFKHKSDLFLPE</sequence>
<accession>A0A369KWN1</accession>
<comment type="caution">
    <text evidence="1">The sequence shown here is derived from an EMBL/GenBank/DDBJ whole genome shotgun (WGS) entry which is preliminary data.</text>
</comment>